<accession>A0A2U8FVT4</accession>
<evidence type="ECO:0000256" key="8">
    <source>
        <dbReference type="ARBA" id="ARBA00023277"/>
    </source>
</evidence>
<dbReference type="GO" id="GO:0033942">
    <property type="term" value="F:4-alpha-D-(1-&gt;4)-alpha-D-glucanotrehalose trehalohydrolase activity"/>
    <property type="evidence" value="ECO:0007669"/>
    <property type="project" value="UniProtKB-EC"/>
</dbReference>
<dbReference type="InterPro" id="IPR014756">
    <property type="entry name" value="Ig_E-set"/>
</dbReference>
<dbReference type="InterPro" id="IPR004193">
    <property type="entry name" value="Glyco_hydro_13_N"/>
</dbReference>
<evidence type="ECO:0000256" key="7">
    <source>
        <dbReference type="ARBA" id="ARBA00022801"/>
    </source>
</evidence>
<feature type="active site" description="Nucleophile" evidence="15">
    <location>
        <position position="274"/>
    </location>
</feature>
<evidence type="ECO:0000256" key="11">
    <source>
        <dbReference type="ARBA" id="ARBA00033284"/>
    </source>
</evidence>
<evidence type="ECO:0000256" key="17">
    <source>
        <dbReference type="SAM" id="MobiDB-lite"/>
    </source>
</evidence>
<dbReference type="SUPFAM" id="SSF51445">
    <property type="entry name" value="(Trans)glycosidases"/>
    <property type="match status" value="1"/>
</dbReference>
<dbReference type="InterPro" id="IPR017853">
    <property type="entry name" value="GH"/>
</dbReference>
<evidence type="ECO:0000259" key="18">
    <source>
        <dbReference type="SMART" id="SM00642"/>
    </source>
</evidence>
<dbReference type="EMBL" id="CP029210">
    <property type="protein sequence ID" value="AWI55185.1"/>
    <property type="molecule type" value="Genomic_DNA"/>
</dbReference>
<dbReference type="Pfam" id="PF00128">
    <property type="entry name" value="Alpha-amylase"/>
    <property type="match status" value="1"/>
</dbReference>
<evidence type="ECO:0000256" key="4">
    <source>
        <dbReference type="ARBA" id="ARBA00012268"/>
    </source>
</evidence>
<evidence type="ECO:0000256" key="9">
    <source>
        <dbReference type="ARBA" id="ARBA00023295"/>
    </source>
</evidence>
<dbReference type="InterPro" id="IPR012768">
    <property type="entry name" value="Trehalose_TreZ"/>
</dbReference>
<dbReference type="GO" id="GO:0005737">
    <property type="term" value="C:cytoplasm"/>
    <property type="evidence" value="ECO:0007669"/>
    <property type="project" value="UniProtKB-SubCell"/>
</dbReference>
<dbReference type="Gene3D" id="3.20.20.80">
    <property type="entry name" value="Glycosidases"/>
    <property type="match status" value="1"/>
</dbReference>
<evidence type="ECO:0000256" key="13">
    <source>
        <dbReference type="NCBIfam" id="TIGR02402"/>
    </source>
</evidence>
<dbReference type="SUPFAM" id="SSF81296">
    <property type="entry name" value="E set domains"/>
    <property type="match status" value="1"/>
</dbReference>
<keyword evidence="20" id="KW-1185">Reference proteome</keyword>
<dbReference type="PANTHER" id="PTHR43651">
    <property type="entry name" value="1,4-ALPHA-GLUCAN-BRANCHING ENZYME"/>
    <property type="match status" value="1"/>
</dbReference>
<evidence type="ECO:0000256" key="3">
    <source>
        <dbReference type="ARBA" id="ARBA00008061"/>
    </source>
</evidence>
<dbReference type="UniPathway" id="UPA00299"/>
<evidence type="ECO:0000256" key="2">
    <source>
        <dbReference type="ARBA" id="ARBA00005199"/>
    </source>
</evidence>
<dbReference type="InterPro" id="IPR006047">
    <property type="entry name" value="GH13_cat_dom"/>
</dbReference>
<dbReference type="InterPro" id="IPR044901">
    <property type="entry name" value="Trehalose_TreZ_E-set_sf"/>
</dbReference>
<dbReference type="PANTHER" id="PTHR43651:SF11">
    <property type="entry name" value="MALTO-OLIGOSYLTREHALOSE TREHALOHYDROLASE"/>
    <property type="match status" value="1"/>
</dbReference>
<feature type="site" description="Transition state stabilizer" evidence="16">
    <location>
        <position position="404"/>
    </location>
</feature>
<organism evidence="19 20">
    <name type="scientific">Aquabacterium olei</name>
    <dbReference type="NCBI Taxonomy" id="1296669"/>
    <lineage>
        <taxon>Bacteria</taxon>
        <taxon>Pseudomonadati</taxon>
        <taxon>Pseudomonadota</taxon>
        <taxon>Betaproteobacteria</taxon>
        <taxon>Burkholderiales</taxon>
        <taxon>Aquabacterium</taxon>
    </lineage>
</organism>
<comment type="similarity">
    <text evidence="3 14">Belongs to the glycosyl hydrolase 13 family.</text>
</comment>
<dbReference type="AlphaFoldDB" id="A0A2U8FVT4"/>
<sequence length="638" mass="70112">MPARDCAPVTPGRPLLGARVDSDGTHFRVWAPTARHVHVVCAGPGTPCQRWPLAPEPDGHFSGTLTEIGPGTLYRYQIDDGEPLPDPCSSFQPDGPHGPSRVVDHAAYAWQDDGWPGAPLSGQVIYELHVGTLTPEGTLDAAIARLPDLRELGVTLLELMPLAECVGRWNWGYDGVGLYAPYHVYGDPDALKRFVDAAHALGLGVMLDVVYNHLGPDGNHLPAFSPHYFTGRYANEWGDAFNFDGPDSRPVRDYVIGSACHWIAQYHLDGLRLDATQSMHDASPVHIITELAQQARAAAGARQILLIAENEPQHTCLVRPRSAGGHGLDAMWNDDFHHSARVALTGRHEGYFHDHRGRAQEFVSALRHGFLFQGQHYAWQNQPRGTPTGDVPAAAFVHFLQNHDQVANTFYGQRVHELTSPGRLRALTALMLLGPQTPMLFMGQEFAASAPFTFFADHKPELAEKVFEGRRAFVAQFKPYATPAAQAALLDPADEATFLRCKLDWAERLRHATVLALHRDLLRLRREDRVIAAQDRTMLDGAVLSEHAFVMRWRGGSLGERLLVVNLGDELDFRPGPEPLLAPPESSAWQLTWSSDDPTYGGPGALHPGEDNKGWMLPGESAVLLRAVPCPASNGESR</sequence>
<dbReference type="CDD" id="cd11325">
    <property type="entry name" value="AmyAc_GTHase"/>
    <property type="match status" value="1"/>
</dbReference>
<dbReference type="KEGG" id="aon:DEH84_09140"/>
<dbReference type="Gene3D" id="2.60.40.10">
    <property type="entry name" value="Immunoglobulins"/>
    <property type="match status" value="1"/>
</dbReference>
<dbReference type="RefSeq" id="WP_109038300.1">
    <property type="nucleotide sequence ID" value="NZ_CP029210.1"/>
</dbReference>
<evidence type="ECO:0000256" key="5">
    <source>
        <dbReference type="ARBA" id="ARBA00015938"/>
    </source>
</evidence>
<evidence type="ECO:0000256" key="10">
    <source>
        <dbReference type="ARBA" id="ARBA00032057"/>
    </source>
</evidence>
<keyword evidence="8" id="KW-0119">Carbohydrate metabolism</keyword>
<dbReference type="PIRSF" id="PIRSF006337">
    <property type="entry name" value="Trehalose_TreZ"/>
    <property type="match status" value="1"/>
</dbReference>
<dbReference type="Proteomes" id="UP000244892">
    <property type="component" value="Chromosome"/>
</dbReference>
<dbReference type="InterPro" id="IPR022567">
    <property type="entry name" value="DUF3459"/>
</dbReference>
<gene>
    <name evidence="19" type="primary">treZ</name>
    <name evidence="19" type="ORF">DEH84_09140</name>
</gene>
<keyword evidence="6" id="KW-0963">Cytoplasm</keyword>
<name>A0A2U8FVT4_9BURK</name>
<evidence type="ECO:0000256" key="1">
    <source>
        <dbReference type="ARBA" id="ARBA00004496"/>
    </source>
</evidence>
<dbReference type="GO" id="GO:0005992">
    <property type="term" value="P:trehalose biosynthetic process"/>
    <property type="evidence" value="ECO:0007669"/>
    <property type="project" value="UniProtKB-UniRule"/>
</dbReference>
<keyword evidence="7 14" id="KW-0378">Hydrolase</keyword>
<protein>
    <recommendedName>
        <fullName evidence="5 13">Malto-oligosyltrehalose trehalohydrolase</fullName>
        <shortName evidence="14">MTHase</shortName>
        <ecNumber evidence="4 13">3.2.1.141</ecNumber>
    </recommendedName>
    <alternativeName>
        <fullName evidence="11 14">4-alpha-D-((1-&gt;4)-alpha-D-glucano)trehalose trehalohydrolase</fullName>
    </alternativeName>
    <alternativeName>
        <fullName evidence="10 14">Maltooligosyl trehalose trehalohydrolase</fullName>
    </alternativeName>
</protein>
<dbReference type="Pfam" id="PF02922">
    <property type="entry name" value="CBM_48"/>
    <property type="match status" value="1"/>
</dbReference>
<dbReference type="SMART" id="SM00642">
    <property type="entry name" value="Aamy"/>
    <property type="match status" value="1"/>
</dbReference>
<dbReference type="InterPro" id="IPR013783">
    <property type="entry name" value="Ig-like_fold"/>
</dbReference>
<dbReference type="Gene3D" id="1.10.10.760">
    <property type="entry name" value="E-set domains of sugar-utilizing enzymes"/>
    <property type="match status" value="1"/>
</dbReference>
<comment type="subcellular location">
    <subcellularLocation>
        <location evidence="1 15">Cytoplasm</location>
    </subcellularLocation>
</comment>
<evidence type="ECO:0000313" key="19">
    <source>
        <dbReference type="EMBL" id="AWI55185.1"/>
    </source>
</evidence>
<feature type="region of interest" description="Disordered" evidence="17">
    <location>
        <begin position="593"/>
        <end position="614"/>
    </location>
</feature>
<feature type="active site" description="Proton donor" evidence="15">
    <location>
        <position position="309"/>
    </location>
</feature>
<evidence type="ECO:0000256" key="15">
    <source>
        <dbReference type="PIRSR" id="PIRSR006337-1"/>
    </source>
</evidence>
<evidence type="ECO:0000256" key="14">
    <source>
        <dbReference type="PIRNR" id="PIRNR006337"/>
    </source>
</evidence>
<dbReference type="EC" id="3.2.1.141" evidence="4 13"/>
<evidence type="ECO:0000313" key="20">
    <source>
        <dbReference type="Proteomes" id="UP000244892"/>
    </source>
</evidence>
<evidence type="ECO:0000256" key="6">
    <source>
        <dbReference type="ARBA" id="ARBA00022490"/>
    </source>
</evidence>
<comment type="catalytic activity">
    <reaction evidence="12 14">
        <text>hydrolysis of (1-&gt;4)-alpha-D-glucosidic linkage in 4-alpha-D-[(1-&gt;4)-alpha-D-glucanosyl]n trehalose to yield trehalose and (1-&gt;4)-alpha-D-glucan.</text>
        <dbReference type="EC" id="3.2.1.141"/>
    </reaction>
</comment>
<feature type="domain" description="Glycosyl hydrolase family 13 catalytic" evidence="18">
    <location>
        <begin position="123"/>
        <end position="475"/>
    </location>
</feature>
<dbReference type="CDD" id="cd02853">
    <property type="entry name" value="E_set_MTHase_like_N"/>
    <property type="match status" value="1"/>
</dbReference>
<keyword evidence="9 14" id="KW-0326">Glycosidase</keyword>
<dbReference type="Pfam" id="PF11941">
    <property type="entry name" value="DUF3459"/>
    <property type="match status" value="1"/>
</dbReference>
<dbReference type="NCBIfam" id="TIGR02402">
    <property type="entry name" value="trehalose_TreZ"/>
    <property type="match status" value="1"/>
</dbReference>
<reference evidence="19 20" key="1">
    <citation type="submission" date="2018-05" db="EMBL/GenBank/DDBJ databases">
        <title>complete genome sequence of Aquabacterium olei NBRC 110486.</title>
        <authorList>
            <person name="Tang B."/>
            <person name="Chang J."/>
            <person name="Zhang L."/>
            <person name="Yang H."/>
        </authorList>
    </citation>
    <scope>NUCLEOTIDE SEQUENCE [LARGE SCALE GENOMIC DNA]</scope>
    <source>
        <strain evidence="19 20">NBRC 110486</strain>
    </source>
</reference>
<proteinExistence type="inferred from homology"/>
<dbReference type="OrthoDB" id="9800174at2"/>
<comment type="pathway">
    <text evidence="2 14">Glycan biosynthesis; trehalose biosynthesis.</text>
</comment>
<evidence type="ECO:0000256" key="12">
    <source>
        <dbReference type="ARBA" id="ARBA00034013"/>
    </source>
</evidence>
<evidence type="ECO:0000256" key="16">
    <source>
        <dbReference type="PIRSR" id="PIRSR006337-3"/>
    </source>
</evidence>